<dbReference type="EMBL" id="CYZF01000006">
    <property type="protein sequence ID" value="CUO70458.1"/>
    <property type="molecule type" value="Genomic_DNA"/>
</dbReference>
<keyword evidence="1" id="KW-0732">Signal</keyword>
<reference evidence="2 3" key="1">
    <citation type="submission" date="2015-09" db="EMBL/GenBank/DDBJ databases">
        <authorList>
            <consortium name="Pathogen Informatics"/>
        </authorList>
    </citation>
    <scope>NUCLEOTIDE SEQUENCE [LARGE SCALE GENOMIC DNA]</scope>
    <source>
        <strain evidence="2 3">2789STDY5608791</strain>
    </source>
</reference>
<dbReference type="AlphaFoldDB" id="A0A174HB62"/>
<dbReference type="RefSeq" id="WP_057088387.1">
    <property type="nucleotide sequence ID" value="NZ_CYZF01000006.1"/>
</dbReference>
<name>A0A174HB62_BACUN</name>
<dbReference type="Proteomes" id="UP000095419">
    <property type="component" value="Unassembled WGS sequence"/>
</dbReference>
<evidence type="ECO:0000313" key="3">
    <source>
        <dbReference type="Proteomes" id="UP000095419"/>
    </source>
</evidence>
<evidence type="ECO:0000313" key="2">
    <source>
        <dbReference type="EMBL" id="CUO70458.1"/>
    </source>
</evidence>
<proteinExistence type="predicted"/>
<feature type="signal peptide" evidence="1">
    <location>
        <begin position="1"/>
        <end position="21"/>
    </location>
</feature>
<accession>A0A174HB62</accession>
<organism evidence="2 3">
    <name type="scientific">Bacteroides uniformis</name>
    <dbReference type="NCBI Taxonomy" id="820"/>
    <lineage>
        <taxon>Bacteria</taxon>
        <taxon>Pseudomonadati</taxon>
        <taxon>Bacteroidota</taxon>
        <taxon>Bacteroidia</taxon>
        <taxon>Bacteroidales</taxon>
        <taxon>Bacteroidaceae</taxon>
        <taxon>Bacteroides</taxon>
    </lineage>
</organism>
<feature type="chain" id="PRO_5008023275" evidence="1">
    <location>
        <begin position="22"/>
        <end position="116"/>
    </location>
</feature>
<protein>
    <submittedName>
        <fullName evidence="2">Uncharacterized protein</fullName>
    </submittedName>
</protein>
<gene>
    <name evidence="2" type="ORF">ERS417307_02227</name>
</gene>
<evidence type="ECO:0000256" key="1">
    <source>
        <dbReference type="SAM" id="SignalP"/>
    </source>
</evidence>
<sequence>MKFKVLIFAFTLIVFSINLYADEYKFDYAVIDNEKVTTVSASNITAHLVSESKATVTYKNETVTLTSKDGYEYKGFGESGVVIVSNRVKGVLSKITIGGTFRGQIVILVYKRINSK</sequence>